<sequence length="175" mass="19528">MKSFERIVETLLYQSRWLLAPIYLGLSVLMIFLVVVFVKDLIHMVPRLLEMSETDAILAALTLIDLALVASLVVMVVISGYENFVSRIDIGEGGERLAWVGKLDAGTLKLKVASSIVAISSIHLLKAFMNVKETPSDKLMWLVVIHLTFVVSALLMAFIERYLTVRKAEEPPKTP</sequence>
<evidence type="ECO:0000313" key="8">
    <source>
        <dbReference type="EMBL" id="PJK28044.1"/>
    </source>
</evidence>
<dbReference type="InterPro" id="IPR005134">
    <property type="entry name" value="UPF0114"/>
</dbReference>
<dbReference type="InterPro" id="IPR020761">
    <property type="entry name" value="UPF0114_bac"/>
</dbReference>
<dbReference type="RefSeq" id="WP_109792976.1">
    <property type="nucleotide sequence ID" value="NZ_PHIG01000048.1"/>
</dbReference>
<evidence type="ECO:0000256" key="4">
    <source>
        <dbReference type="ARBA" id="ARBA00022692"/>
    </source>
</evidence>
<comment type="similarity">
    <text evidence="2 7">Belongs to the UPF0114 family.</text>
</comment>
<gene>
    <name evidence="8" type="ORF">CVT23_18570</name>
</gene>
<dbReference type="PANTHER" id="PTHR38596:SF1">
    <property type="entry name" value="UPF0114 PROTEIN YQHA"/>
    <property type="match status" value="1"/>
</dbReference>
<dbReference type="PANTHER" id="PTHR38596">
    <property type="entry name" value="UPF0114 PROTEIN YQHA"/>
    <property type="match status" value="1"/>
</dbReference>
<dbReference type="Pfam" id="PF03350">
    <property type="entry name" value="UPF0114"/>
    <property type="match status" value="1"/>
</dbReference>
<protein>
    <recommendedName>
        <fullName evidence="7">UPF0114 protein CVT23_18570</fullName>
    </recommendedName>
</protein>
<accession>A0A2M9FX66</accession>
<evidence type="ECO:0000256" key="7">
    <source>
        <dbReference type="HAMAP-Rule" id="MF_00143"/>
    </source>
</evidence>
<evidence type="ECO:0000256" key="2">
    <source>
        <dbReference type="ARBA" id="ARBA00005774"/>
    </source>
</evidence>
<dbReference type="GO" id="GO:0005886">
    <property type="term" value="C:plasma membrane"/>
    <property type="evidence" value="ECO:0007669"/>
    <property type="project" value="UniProtKB-SubCell"/>
</dbReference>
<feature type="transmembrane region" description="Helical" evidence="7">
    <location>
        <begin position="139"/>
        <end position="159"/>
    </location>
</feature>
<dbReference type="OrthoDB" id="9783569at2"/>
<dbReference type="NCBIfam" id="TIGR00645">
    <property type="entry name" value="HI0507"/>
    <property type="match status" value="1"/>
</dbReference>
<keyword evidence="9" id="KW-1185">Reference proteome</keyword>
<dbReference type="Proteomes" id="UP000229498">
    <property type="component" value="Unassembled WGS sequence"/>
</dbReference>
<evidence type="ECO:0000256" key="1">
    <source>
        <dbReference type="ARBA" id="ARBA00004651"/>
    </source>
</evidence>
<name>A0A2M9FX66_9PROT</name>
<keyword evidence="5 7" id="KW-1133">Transmembrane helix</keyword>
<proteinExistence type="inferred from homology"/>
<evidence type="ECO:0000256" key="5">
    <source>
        <dbReference type="ARBA" id="ARBA00022989"/>
    </source>
</evidence>
<feature type="transmembrane region" description="Helical" evidence="7">
    <location>
        <begin position="58"/>
        <end position="81"/>
    </location>
</feature>
<dbReference type="AlphaFoldDB" id="A0A2M9FX66"/>
<dbReference type="HAMAP" id="MF_00143">
    <property type="entry name" value="UPF0114"/>
    <property type="match status" value="1"/>
</dbReference>
<comment type="subcellular location">
    <subcellularLocation>
        <location evidence="1 7">Cell membrane</location>
        <topology evidence="1 7">Multi-pass membrane protein</topology>
    </subcellularLocation>
</comment>
<dbReference type="EMBL" id="PHIG01000048">
    <property type="protein sequence ID" value="PJK28044.1"/>
    <property type="molecule type" value="Genomic_DNA"/>
</dbReference>
<comment type="caution">
    <text evidence="8">The sequence shown here is derived from an EMBL/GenBank/DDBJ whole genome shotgun (WGS) entry which is preliminary data.</text>
</comment>
<keyword evidence="4 7" id="KW-0812">Transmembrane</keyword>
<keyword evidence="6 7" id="KW-0472">Membrane</keyword>
<keyword evidence="3 7" id="KW-1003">Cell membrane</keyword>
<evidence type="ECO:0000313" key="9">
    <source>
        <dbReference type="Proteomes" id="UP000229498"/>
    </source>
</evidence>
<reference evidence="8 9" key="1">
    <citation type="submission" date="2017-11" db="EMBL/GenBank/DDBJ databases">
        <title>Draft genome sequence of Rhizobiales bacterium SY3-13.</title>
        <authorList>
            <person name="Sun C."/>
        </authorList>
    </citation>
    <scope>NUCLEOTIDE SEQUENCE [LARGE SCALE GENOMIC DNA]</scope>
    <source>
        <strain evidence="8 9">SY3-13</strain>
    </source>
</reference>
<evidence type="ECO:0000256" key="6">
    <source>
        <dbReference type="ARBA" id="ARBA00023136"/>
    </source>
</evidence>
<organism evidence="8 9">
    <name type="scientific">Minwuia thermotolerans</name>
    <dbReference type="NCBI Taxonomy" id="2056226"/>
    <lineage>
        <taxon>Bacteria</taxon>
        <taxon>Pseudomonadati</taxon>
        <taxon>Pseudomonadota</taxon>
        <taxon>Alphaproteobacteria</taxon>
        <taxon>Minwuiales</taxon>
        <taxon>Minwuiaceae</taxon>
        <taxon>Minwuia</taxon>
    </lineage>
</organism>
<evidence type="ECO:0000256" key="3">
    <source>
        <dbReference type="ARBA" id="ARBA00022475"/>
    </source>
</evidence>
<feature type="transmembrane region" description="Helical" evidence="7">
    <location>
        <begin position="20"/>
        <end position="38"/>
    </location>
</feature>